<dbReference type="eggNOG" id="KOG2473">
    <property type="taxonomic scope" value="Eukaryota"/>
</dbReference>
<dbReference type="Pfam" id="PF17682">
    <property type="entry name" value="Tau95_N"/>
    <property type="match status" value="1"/>
</dbReference>
<dbReference type="InterPro" id="IPR041499">
    <property type="entry name" value="Tfc1/Sfc1_N"/>
</dbReference>
<keyword evidence="4" id="KW-0539">Nucleus</keyword>
<dbReference type="GO" id="GO:0006384">
    <property type="term" value="P:transcription initiation at RNA polymerase III promoter"/>
    <property type="evidence" value="ECO:0007669"/>
    <property type="project" value="InterPro"/>
</dbReference>
<evidence type="ECO:0008006" key="10">
    <source>
        <dbReference type="Google" id="ProtNLM"/>
    </source>
</evidence>
<dbReference type="GO" id="GO:0005634">
    <property type="term" value="C:nucleus"/>
    <property type="evidence" value="ECO:0007669"/>
    <property type="project" value="UniProtKB-SubCell"/>
</dbReference>
<name>C5M2D6_CANTT</name>
<evidence type="ECO:0000313" key="9">
    <source>
        <dbReference type="Proteomes" id="UP000002037"/>
    </source>
</evidence>
<gene>
    <name evidence="8" type="ORF">CTRG_00225</name>
</gene>
<feature type="compositionally biased region" description="Acidic residues" evidence="5">
    <location>
        <begin position="471"/>
        <end position="481"/>
    </location>
</feature>
<dbReference type="Gene3D" id="3.30.200.160">
    <property type="entry name" value="TFIIIC, subcomplex tauA, subunit Sfc1, barrel domain"/>
    <property type="match status" value="1"/>
</dbReference>
<evidence type="ECO:0000259" key="7">
    <source>
        <dbReference type="Pfam" id="PF17682"/>
    </source>
</evidence>
<dbReference type="GeneID" id="8301900"/>
<evidence type="ECO:0000313" key="8">
    <source>
        <dbReference type="EMBL" id="EER35486.1"/>
    </source>
</evidence>
<dbReference type="VEuPathDB" id="FungiDB:CTRG_00225"/>
<dbReference type="KEGG" id="ctp:CTRG_00225"/>
<dbReference type="AlphaFoldDB" id="C5M2D6"/>
<dbReference type="InterPro" id="IPR040454">
    <property type="entry name" value="TF_IIIC_Tfc1/Sfc1"/>
</dbReference>
<accession>C5M2D6</accession>
<keyword evidence="3" id="KW-0804">Transcription</keyword>
<dbReference type="Proteomes" id="UP000002037">
    <property type="component" value="Unassembled WGS sequence"/>
</dbReference>
<evidence type="ECO:0000256" key="3">
    <source>
        <dbReference type="ARBA" id="ARBA00023163"/>
    </source>
</evidence>
<dbReference type="OrthoDB" id="5598268at2759"/>
<feature type="region of interest" description="Disordered" evidence="5">
    <location>
        <begin position="470"/>
        <end position="527"/>
    </location>
</feature>
<dbReference type="InterPro" id="IPR042536">
    <property type="entry name" value="TFIIIC_tauA_Sfc1"/>
</dbReference>
<feature type="domain" description="Transcription factor IIIC subunit Tfc1/Sfc1 triple barrel" evidence="7">
    <location>
        <begin position="19"/>
        <end position="134"/>
    </location>
</feature>
<reference evidence="8 9" key="1">
    <citation type="journal article" date="2009" name="Nature">
        <title>Evolution of pathogenicity and sexual reproduction in eight Candida genomes.</title>
        <authorList>
            <person name="Butler G."/>
            <person name="Rasmussen M.D."/>
            <person name="Lin M.F."/>
            <person name="Santos M.A."/>
            <person name="Sakthikumar S."/>
            <person name="Munro C.A."/>
            <person name="Rheinbay E."/>
            <person name="Grabherr M."/>
            <person name="Forche A."/>
            <person name="Reedy J.L."/>
            <person name="Agrafioti I."/>
            <person name="Arnaud M.B."/>
            <person name="Bates S."/>
            <person name="Brown A.J."/>
            <person name="Brunke S."/>
            <person name="Costanzo M.C."/>
            <person name="Fitzpatrick D.A."/>
            <person name="de Groot P.W."/>
            <person name="Harris D."/>
            <person name="Hoyer L.L."/>
            <person name="Hube B."/>
            <person name="Klis F.M."/>
            <person name="Kodira C."/>
            <person name="Lennard N."/>
            <person name="Logue M.E."/>
            <person name="Martin R."/>
            <person name="Neiman A.M."/>
            <person name="Nikolaou E."/>
            <person name="Quail M.A."/>
            <person name="Quinn J."/>
            <person name="Santos M.C."/>
            <person name="Schmitzberger F.F."/>
            <person name="Sherlock G."/>
            <person name="Shah P."/>
            <person name="Silverstein K.A."/>
            <person name="Skrzypek M.S."/>
            <person name="Soll D."/>
            <person name="Staggs R."/>
            <person name="Stansfield I."/>
            <person name="Stumpf M.P."/>
            <person name="Sudbery P.E."/>
            <person name="Srikantha T."/>
            <person name="Zeng Q."/>
            <person name="Berman J."/>
            <person name="Berriman M."/>
            <person name="Heitman J."/>
            <person name="Gow N.A."/>
            <person name="Lorenz M.C."/>
            <person name="Birren B.W."/>
            <person name="Kellis M."/>
            <person name="Cuomo C.A."/>
        </authorList>
    </citation>
    <scope>NUCLEOTIDE SEQUENCE [LARGE SCALE GENOMIC DNA]</scope>
    <source>
        <strain evidence="9">ATCC MYA-3404 / T1</strain>
    </source>
</reference>
<dbReference type="GO" id="GO:0000127">
    <property type="term" value="C:transcription factor TFIIIC complex"/>
    <property type="evidence" value="ECO:0007669"/>
    <property type="project" value="InterPro"/>
</dbReference>
<feature type="compositionally biased region" description="Acidic residues" evidence="5">
    <location>
        <begin position="491"/>
        <end position="517"/>
    </location>
</feature>
<dbReference type="HOGENOM" id="CLU_020038_0_0_1"/>
<evidence type="ECO:0000256" key="1">
    <source>
        <dbReference type="ARBA" id="ARBA00004123"/>
    </source>
</evidence>
<keyword evidence="2" id="KW-0238">DNA-binding</keyword>
<organism evidence="8 9">
    <name type="scientific">Candida tropicalis (strain ATCC MYA-3404 / T1)</name>
    <name type="common">Yeast</name>
    <dbReference type="NCBI Taxonomy" id="294747"/>
    <lineage>
        <taxon>Eukaryota</taxon>
        <taxon>Fungi</taxon>
        <taxon>Dikarya</taxon>
        <taxon>Ascomycota</taxon>
        <taxon>Saccharomycotina</taxon>
        <taxon>Pichiomycetes</taxon>
        <taxon>Debaryomycetaceae</taxon>
        <taxon>Candida/Lodderomyces clade</taxon>
        <taxon>Candida</taxon>
    </lineage>
</organism>
<sequence length="562" mass="65519">MSGLQQPDEHSMDIPRVAAIDLPLNVKNVDKAINMLGGETFIRSSIRDNQPLELRLRKDPFHHPIQASHSNHERILLKVKIPKKSLPENASSLPIRELLKLNDENPDTPSEKIQPVAIIEKTFSFKAISDFQVSTKNNEFVQNFNKVVLNYKKFDDIKNYVDDHNSFDNYVGIDEDYFKNKDHQLIPPPILSPIRFPFDYKYQKNPSTSTVKDDRGELKVVSKRDRQKLHTLLIHFNSPIPTEPVEAIKQKWEKLKSEQLAVNSMDYYLLECINCLQKLFDAKPIWSRKQLSDIIDVDLRRYIKYALPYVSFIYRSGPWRFCNIKYGVDVIHDSKYWLYQTEYFRVLGLKEAAIPEDSKKIVPPTLKYNKEKYEVSEHLLFNGVNLPSVTTFQLGDIIDYDIVDIIADHQDSMGDGFFRETCDFQDGWVNKQTMEVIRGIMRYKLSKLVKDELIDQNKIQKIMFTDFTADKDDDYEDDNNDDDKNDHNRENEDEEEDEEEDDDDQEEDIPQMEIELETETKSGDINENEIIDKLGALGTDTSNRLSKLVGFIKQDSIDNHDS</sequence>
<evidence type="ECO:0000259" key="6">
    <source>
        <dbReference type="Pfam" id="PF09734"/>
    </source>
</evidence>
<evidence type="ECO:0000256" key="4">
    <source>
        <dbReference type="ARBA" id="ARBA00023242"/>
    </source>
</evidence>
<dbReference type="RefSeq" id="XP_002545444.1">
    <property type="nucleotide sequence ID" value="XM_002545398.1"/>
</dbReference>
<feature type="domain" description="Transcription factor IIIC subunit 5 HTH" evidence="6">
    <location>
        <begin position="185"/>
        <end position="345"/>
    </location>
</feature>
<dbReference type="Pfam" id="PF09734">
    <property type="entry name" value="Tau95"/>
    <property type="match status" value="1"/>
</dbReference>
<evidence type="ECO:0000256" key="2">
    <source>
        <dbReference type="ARBA" id="ARBA00023125"/>
    </source>
</evidence>
<comment type="subcellular location">
    <subcellularLocation>
        <location evidence="1">Nucleus</location>
    </subcellularLocation>
</comment>
<dbReference type="PANTHER" id="PTHR13230">
    <property type="entry name" value="GENERAL TRANSCRIPTION FACTOR IIIC, POLYPEPTIDE 5"/>
    <property type="match status" value="1"/>
</dbReference>
<dbReference type="EMBL" id="GG692395">
    <property type="protein sequence ID" value="EER35486.1"/>
    <property type="molecule type" value="Genomic_DNA"/>
</dbReference>
<protein>
    <recommendedName>
        <fullName evidence="10">Transcription factor IIIC subunit 5 HTH domain-containing protein</fullName>
    </recommendedName>
</protein>
<dbReference type="STRING" id="294747.C5M2D6"/>
<dbReference type="InterPro" id="IPR019136">
    <property type="entry name" value="TF_IIIC_su-5_HTH"/>
</dbReference>
<evidence type="ECO:0000256" key="5">
    <source>
        <dbReference type="SAM" id="MobiDB-lite"/>
    </source>
</evidence>
<dbReference type="PANTHER" id="PTHR13230:SF5">
    <property type="entry name" value="GENERAL TRANSCRIPTION FACTOR 3C POLYPEPTIDE 5"/>
    <property type="match status" value="1"/>
</dbReference>
<dbReference type="GO" id="GO:0001003">
    <property type="term" value="F:RNA polymerase III type 2 promoter sequence-specific DNA binding"/>
    <property type="evidence" value="ECO:0007669"/>
    <property type="project" value="TreeGrafter"/>
</dbReference>
<dbReference type="GO" id="GO:0001002">
    <property type="term" value="F:RNA polymerase III type 1 promoter sequence-specific DNA binding"/>
    <property type="evidence" value="ECO:0007669"/>
    <property type="project" value="TreeGrafter"/>
</dbReference>
<proteinExistence type="predicted"/>
<keyword evidence="9" id="KW-1185">Reference proteome</keyword>